<dbReference type="InterPro" id="IPR023646">
    <property type="entry name" value="Prisomal_replication_PriB"/>
</dbReference>
<keyword evidence="6" id="KW-1185">Reference proteome</keyword>
<evidence type="ECO:0000256" key="4">
    <source>
        <dbReference type="HAMAP-Rule" id="MF_00720"/>
    </source>
</evidence>
<dbReference type="NCBIfam" id="TIGR04418">
    <property type="entry name" value="PriB_gamma"/>
    <property type="match status" value="1"/>
</dbReference>
<dbReference type="GO" id="GO:0006269">
    <property type="term" value="P:DNA replication, synthesis of primer"/>
    <property type="evidence" value="ECO:0007669"/>
    <property type="project" value="UniProtKB-KW"/>
</dbReference>
<evidence type="ECO:0000256" key="3">
    <source>
        <dbReference type="ARBA" id="ARBA00023125"/>
    </source>
</evidence>
<dbReference type="GO" id="GO:0003697">
    <property type="term" value="F:single-stranded DNA binding"/>
    <property type="evidence" value="ECO:0007669"/>
    <property type="project" value="UniProtKB-UniRule"/>
</dbReference>
<dbReference type="HAMAP" id="MF_00720">
    <property type="entry name" value="PriB"/>
    <property type="match status" value="1"/>
</dbReference>
<reference evidence="5 6" key="1">
    <citation type="submission" date="2020-02" db="EMBL/GenBank/DDBJ databases">
        <title>Pelistega sp. NLN82 were isolated from wild rodents of the Hainan Island.</title>
        <authorList>
            <person name="Niu N."/>
            <person name="Zhou J."/>
        </authorList>
    </citation>
    <scope>NUCLEOTIDE SEQUENCE [LARGE SCALE GENOMIC DNA]</scope>
    <source>
        <strain evidence="5 6">NLN82</strain>
    </source>
</reference>
<evidence type="ECO:0000256" key="1">
    <source>
        <dbReference type="ARBA" id="ARBA00022515"/>
    </source>
</evidence>
<dbReference type="Pfam" id="PF22657">
    <property type="entry name" value="SSB_1"/>
    <property type="match status" value="1"/>
</dbReference>
<comment type="subunit">
    <text evidence="4">Homodimer. Interacts with PriA and DnaT. Component of the replication restart primosome. Primosome assembly occurs via a 'hand-off' mechanism. PriA binds to replication forks, subsequently PriB then DnaT bind; DnaT then displaces ssDNA to generate the helicase loading substrate.</text>
</comment>
<dbReference type="RefSeq" id="WP_163764812.1">
    <property type="nucleotide sequence ID" value="NZ_JAAGYR010000017.1"/>
</dbReference>
<dbReference type="PROSITE" id="PS50935">
    <property type="entry name" value="SSB"/>
    <property type="match status" value="1"/>
</dbReference>
<gene>
    <name evidence="4 5" type="primary">priB</name>
    <name evidence="5" type="ORF">F9B74_08625</name>
</gene>
<dbReference type="SUPFAM" id="SSF50249">
    <property type="entry name" value="Nucleic acid-binding proteins"/>
    <property type="match status" value="1"/>
</dbReference>
<accession>A0A6L9Y7K8</accession>
<sequence length="109" mass="12073">MNQVYLEVRVIEVKPLRLTPAGIPVQELIVEHCSEVVEAGHLRKVEFVLSARAIGHITQSLQNLTIGTVMKVEGFLAASRKHSTKLVLHLQKVQIPDVSGSTHMIEMAK</sequence>
<dbReference type="AlphaFoldDB" id="A0A6L9Y7K8"/>
<dbReference type="GO" id="GO:1990077">
    <property type="term" value="C:primosome complex"/>
    <property type="evidence" value="ECO:0007669"/>
    <property type="project" value="UniProtKB-UniRule"/>
</dbReference>
<dbReference type="Gene3D" id="2.40.50.140">
    <property type="entry name" value="Nucleic acid-binding proteins"/>
    <property type="match status" value="1"/>
</dbReference>
<comment type="similarity">
    <text evidence="4">Belongs to the PriB family.</text>
</comment>
<keyword evidence="1 4" id="KW-0639">Primosome</keyword>
<dbReference type="Proteomes" id="UP000477651">
    <property type="component" value="Unassembled WGS sequence"/>
</dbReference>
<evidence type="ECO:0000313" key="6">
    <source>
        <dbReference type="Proteomes" id="UP000477651"/>
    </source>
</evidence>
<comment type="function">
    <text evidence="4">Involved in the restart of stalled replication forks, which reloads the replicative helicase on sites other than the origin of replication; the PriA-PriB pathway is the major replication restart pathway. During primosome assembly it facilitates complex formation between PriA and DnaT on DNA; stabilizes PriA on DNA. Stimulates the DNA unwinding activity of PriA helicase.</text>
</comment>
<dbReference type="InterPro" id="IPR000424">
    <property type="entry name" value="Primosome_PriB/ssb"/>
</dbReference>
<dbReference type="PIRSF" id="PIRSF003135">
    <property type="entry name" value="Primosomal_n"/>
    <property type="match status" value="1"/>
</dbReference>
<organism evidence="5 6">
    <name type="scientific">Pelistega ratti</name>
    <dbReference type="NCBI Taxonomy" id="2652177"/>
    <lineage>
        <taxon>Bacteria</taxon>
        <taxon>Pseudomonadati</taxon>
        <taxon>Pseudomonadota</taxon>
        <taxon>Betaproteobacteria</taxon>
        <taxon>Burkholderiales</taxon>
        <taxon>Alcaligenaceae</taxon>
        <taxon>Pelistega</taxon>
    </lineage>
</organism>
<evidence type="ECO:0000256" key="2">
    <source>
        <dbReference type="ARBA" id="ARBA00022705"/>
    </source>
</evidence>
<dbReference type="EMBL" id="JAAGYR010000017">
    <property type="protein sequence ID" value="NEN76381.1"/>
    <property type="molecule type" value="Genomic_DNA"/>
</dbReference>
<keyword evidence="3 4" id="KW-0238">DNA-binding</keyword>
<proteinExistence type="inferred from homology"/>
<protein>
    <recommendedName>
        <fullName evidence="4">Replication restart protein PriB</fullName>
    </recommendedName>
</protein>
<keyword evidence="2 4" id="KW-0235">DNA replication</keyword>
<comment type="caution">
    <text evidence="5">The sequence shown here is derived from an EMBL/GenBank/DDBJ whole genome shotgun (WGS) entry which is preliminary data.</text>
</comment>
<dbReference type="InterPro" id="IPR012340">
    <property type="entry name" value="NA-bd_OB-fold"/>
</dbReference>
<name>A0A6L9Y7K8_9BURK</name>
<evidence type="ECO:0000313" key="5">
    <source>
        <dbReference type="EMBL" id="NEN76381.1"/>
    </source>
</evidence>